<evidence type="ECO:0000259" key="2">
    <source>
        <dbReference type="Pfam" id="PF04194"/>
    </source>
</evidence>
<evidence type="ECO:0000256" key="1">
    <source>
        <dbReference type="SAM" id="MobiDB-lite"/>
    </source>
</evidence>
<feature type="region of interest" description="Disordered" evidence="1">
    <location>
        <begin position="164"/>
        <end position="221"/>
    </location>
</feature>
<proteinExistence type="predicted"/>
<sequence length="437" mass="48276">MAPYDSDSDFEDDDMNSVKSTPVLLGYAEEEPLPDDSVSQLGGIPTWLTPTSPADPRLAKCKSCNTIMTQLLQLDAKLPNVPGERMIWVWTCLQRRCRRQEGSIRAFRGVRVTEKEKEAHKRKAEQQAKKDSGETKQVDMKEAPRMGDMVFGAGGLGSGAAKSNPFSSGGGQGGMFGGGAFGGNPFATKPAASATPPAPTTPAAEPEKKEEEVKTEEKKTDSLPATFAQKLCINLPPPAADKPEAQDPAFFGPAPPWPAEFPNPFPKYYLDADYETLEKENLEKYNLPANYSIEDDSFAAGSSKNVDDGKEGELDVHFQKFADRVAQNPEQVLRYYGHPPCMDPIFYSKKDEIYKRFNGKTKKGVPKCTVCGKKREVELQLMPYAIMALERDEVGLDGMEWGTVIVGCCDCVPWTRVDGEGVWYGEEWCGVQWEERK</sequence>
<name>A0A3N4HHZ5_ASCIM</name>
<dbReference type="AlphaFoldDB" id="A0A3N4HHZ5"/>
<protein>
    <recommendedName>
        <fullName evidence="2">Programmed cell death protein 2 C-terminal domain-containing protein</fullName>
    </recommendedName>
</protein>
<dbReference type="GO" id="GO:0030490">
    <property type="term" value="P:maturation of SSU-rRNA"/>
    <property type="evidence" value="ECO:0007669"/>
    <property type="project" value="TreeGrafter"/>
</dbReference>
<organism evidence="3 4">
    <name type="scientific">Ascobolus immersus RN42</name>
    <dbReference type="NCBI Taxonomy" id="1160509"/>
    <lineage>
        <taxon>Eukaryota</taxon>
        <taxon>Fungi</taxon>
        <taxon>Dikarya</taxon>
        <taxon>Ascomycota</taxon>
        <taxon>Pezizomycotina</taxon>
        <taxon>Pezizomycetes</taxon>
        <taxon>Pezizales</taxon>
        <taxon>Ascobolaceae</taxon>
        <taxon>Ascobolus</taxon>
    </lineage>
</organism>
<dbReference type="EMBL" id="ML119815">
    <property type="protein sequence ID" value="RPA73592.1"/>
    <property type="molecule type" value="Genomic_DNA"/>
</dbReference>
<feature type="compositionally biased region" description="Gly residues" evidence="1">
    <location>
        <begin position="168"/>
        <end position="182"/>
    </location>
</feature>
<gene>
    <name evidence="3" type="ORF">BJ508DRAFT_418947</name>
</gene>
<dbReference type="Proteomes" id="UP000275078">
    <property type="component" value="Unassembled WGS sequence"/>
</dbReference>
<dbReference type="Pfam" id="PF04194">
    <property type="entry name" value="PDCD2_C"/>
    <property type="match status" value="1"/>
</dbReference>
<feature type="compositionally biased region" description="Basic and acidic residues" evidence="1">
    <location>
        <begin position="205"/>
        <end position="221"/>
    </location>
</feature>
<dbReference type="InterPro" id="IPR007320">
    <property type="entry name" value="PDCD2_C"/>
</dbReference>
<feature type="domain" description="Programmed cell death protein 2 C-terminal" evidence="2">
    <location>
        <begin position="315"/>
        <end position="433"/>
    </location>
</feature>
<accession>A0A3N4HHZ5</accession>
<dbReference type="STRING" id="1160509.A0A3N4HHZ5"/>
<keyword evidence="4" id="KW-1185">Reference proteome</keyword>
<reference evidence="3 4" key="1">
    <citation type="journal article" date="2018" name="Nat. Ecol. Evol.">
        <title>Pezizomycetes genomes reveal the molecular basis of ectomycorrhizal truffle lifestyle.</title>
        <authorList>
            <person name="Murat C."/>
            <person name="Payen T."/>
            <person name="Noel B."/>
            <person name="Kuo A."/>
            <person name="Morin E."/>
            <person name="Chen J."/>
            <person name="Kohler A."/>
            <person name="Krizsan K."/>
            <person name="Balestrini R."/>
            <person name="Da Silva C."/>
            <person name="Montanini B."/>
            <person name="Hainaut M."/>
            <person name="Levati E."/>
            <person name="Barry K.W."/>
            <person name="Belfiori B."/>
            <person name="Cichocki N."/>
            <person name="Clum A."/>
            <person name="Dockter R.B."/>
            <person name="Fauchery L."/>
            <person name="Guy J."/>
            <person name="Iotti M."/>
            <person name="Le Tacon F."/>
            <person name="Lindquist E.A."/>
            <person name="Lipzen A."/>
            <person name="Malagnac F."/>
            <person name="Mello A."/>
            <person name="Molinier V."/>
            <person name="Miyauchi S."/>
            <person name="Poulain J."/>
            <person name="Riccioni C."/>
            <person name="Rubini A."/>
            <person name="Sitrit Y."/>
            <person name="Splivallo R."/>
            <person name="Traeger S."/>
            <person name="Wang M."/>
            <person name="Zifcakova L."/>
            <person name="Wipf D."/>
            <person name="Zambonelli A."/>
            <person name="Paolocci F."/>
            <person name="Nowrousian M."/>
            <person name="Ottonello S."/>
            <person name="Baldrian P."/>
            <person name="Spatafora J.W."/>
            <person name="Henrissat B."/>
            <person name="Nagy L.G."/>
            <person name="Aury J.M."/>
            <person name="Wincker P."/>
            <person name="Grigoriev I.V."/>
            <person name="Bonfante P."/>
            <person name="Martin F.M."/>
        </authorList>
    </citation>
    <scope>NUCLEOTIDE SEQUENCE [LARGE SCALE GENOMIC DNA]</scope>
    <source>
        <strain evidence="3 4">RN42</strain>
    </source>
</reference>
<dbReference type="GO" id="GO:0005737">
    <property type="term" value="C:cytoplasm"/>
    <property type="evidence" value="ECO:0007669"/>
    <property type="project" value="InterPro"/>
</dbReference>
<dbReference type="OrthoDB" id="443682at2759"/>
<evidence type="ECO:0000313" key="4">
    <source>
        <dbReference type="Proteomes" id="UP000275078"/>
    </source>
</evidence>
<dbReference type="PANTHER" id="PTHR47524:SF1">
    <property type="entry name" value="20S RRNA ACCUMULATION PROTEIN 4"/>
    <property type="match status" value="1"/>
</dbReference>
<feature type="region of interest" description="Disordered" evidence="1">
    <location>
        <begin position="115"/>
        <end position="138"/>
    </location>
</feature>
<feature type="compositionally biased region" description="Acidic residues" evidence="1">
    <location>
        <begin position="1"/>
        <end position="15"/>
    </location>
</feature>
<dbReference type="PANTHER" id="PTHR47524">
    <property type="entry name" value="20S RRNA ACCUMULATION PROTEIN 4"/>
    <property type="match status" value="1"/>
</dbReference>
<feature type="region of interest" description="Disordered" evidence="1">
    <location>
        <begin position="1"/>
        <end position="34"/>
    </location>
</feature>
<evidence type="ECO:0000313" key="3">
    <source>
        <dbReference type="EMBL" id="RPA73592.1"/>
    </source>
</evidence>